<reference evidence="1 2" key="1">
    <citation type="submission" date="2020-04" db="EMBL/GenBank/DDBJ databases">
        <authorList>
            <person name="Eleanor S.I."/>
            <person name="Danny K.W."/>
            <person name="Hallah B.M."/>
            <person name="Joshua A.M."/>
            <person name="Shaffer C.D."/>
            <person name="Weston-Hafer K.A."/>
            <person name="Garlena R.A."/>
            <person name="Russell D.A."/>
            <person name="Pope W.H."/>
            <person name="Jacobs-Sera D."/>
            <person name="Hatfull G.F."/>
        </authorList>
    </citation>
    <scope>NUCLEOTIDE SEQUENCE [LARGE SCALE GENOMIC DNA]</scope>
</reference>
<protein>
    <submittedName>
        <fullName evidence="1">Uncharacterized protein</fullName>
    </submittedName>
</protein>
<proteinExistence type="predicted"/>
<evidence type="ECO:0000313" key="1">
    <source>
        <dbReference type="EMBL" id="QJD50705.1"/>
    </source>
</evidence>
<accession>A0A6M3SXI7</accession>
<evidence type="ECO:0000313" key="2">
    <source>
        <dbReference type="Proteomes" id="UP000501455"/>
    </source>
</evidence>
<dbReference type="KEGG" id="vg:64471523"/>
<organism evidence="1 2">
    <name type="scientific">Streptomyces phage Issmi</name>
    <dbReference type="NCBI Taxonomy" id="2725628"/>
    <lineage>
        <taxon>Viruses</taxon>
        <taxon>Duplodnaviria</taxon>
        <taxon>Heunggongvirae</taxon>
        <taxon>Uroviricota</taxon>
        <taxon>Caudoviricetes</taxon>
        <taxon>Arquatrovirinae</taxon>
        <taxon>Caelumvirus</taxon>
        <taxon>Caelumvirus issmi</taxon>
    </lineage>
</organism>
<dbReference type="EMBL" id="MT310863">
    <property type="protein sequence ID" value="QJD50705.1"/>
    <property type="molecule type" value="Genomic_DNA"/>
</dbReference>
<dbReference type="Proteomes" id="UP000501455">
    <property type="component" value="Segment"/>
</dbReference>
<sequence>MSCEWRPCDCGNKRDFMSRHNAEKALGRAQAKRSRQGAARGTMRGLKVESRAYQCPEGGWHLTSESRSSYENRLKEVVKW</sequence>
<gene>
    <name evidence="1" type="primary">59</name>
    <name evidence="1" type="ORF">SEA_ISSMI_59</name>
</gene>
<dbReference type="GeneID" id="64471523"/>
<dbReference type="RefSeq" id="YP_010055592.1">
    <property type="nucleotide sequence ID" value="NC_054667.1"/>
</dbReference>
<name>A0A6M3SXI7_9CAUD</name>
<keyword evidence="2" id="KW-1185">Reference proteome</keyword>